<dbReference type="EMBL" id="HBGU01014001">
    <property type="protein sequence ID" value="CAD9420658.1"/>
    <property type="molecule type" value="Transcribed_RNA"/>
</dbReference>
<gene>
    <name evidence="1" type="ORF">CBRE1094_LOCUS7554</name>
</gene>
<accession>A0A7S2G050</accession>
<reference evidence="1" key="1">
    <citation type="submission" date="2021-01" db="EMBL/GenBank/DDBJ databases">
        <authorList>
            <person name="Corre E."/>
            <person name="Pelletier E."/>
            <person name="Niang G."/>
            <person name="Scheremetjew M."/>
            <person name="Finn R."/>
            <person name="Kale V."/>
            <person name="Holt S."/>
            <person name="Cochrane G."/>
            <person name="Meng A."/>
            <person name="Brown T."/>
            <person name="Cohen L."/>
        </authorList>
    </citation>
    <scope>NUCLEOTIDE SEQUENCE</scope>
    <source>
        <strain evidence="1">UTEX LB 985</strain>
    </source>
</reference>
<dbReference type="SUPFAM" id="SSF48371">
    <property type="entry name" value="ARM repeat"/>
    <property type="match status" value="1"/>
</dbReference>
<name>A0A7S2G050_9EUKA</name>
<dbReference type="Gene3D" id="1.25.10.10">
    <property type="entry name" value="Leucine-rich Repeat Variant"/>
    <property type="match status" value="1"/>
</dbReference>
<organism evidence="1">
    <name type="scientific">Haptolina brevifila</name>
    <dbReference type="NCBI Taxonomy" id="156173"/>
    <lineage>
        <taxon>Eukaryota</taxon>
        <taxon>Haptista</taxon>
        <taxon>Haptophyta</taxon>
        <taxon>Prymnesiophyceae</taxon>
        <taxon>Prymnesiales</taxon>
        <taxon>Prymnesiaceae</taxon>
        <taxon>Haptolina</taxon>
    </lineage>
</organism>
<dbReference type="InterPro" id="IPR011989">
    <property type="entry name" value="ARM-like"/>
</dbReference>
<dbReference type="InterPro" id="IPR016024">
    <property type="entry name" value="ARM-type_fold"/>
</dbReference>
<protein>
    <submittedName>
        <fullName evidence="1">Uncharacterized protein</fullName>
    </submittedName>
</protein>
<dbReference type="AlphaFoldDB" id="A0A7S2G050"/>
<sequence length="224" mass="24055">MGDAPKKTIVASGYKQVGSRATPEAITKEIKKLPASTGPLDSRKRALHDLAHALAYVQEQHKQTVTENCKNENAIGLLIALLNDIDTAPPVPASEDVIRVGRRVLGMGPMDARLYVLSCFVNLAYLGGAGQLRLPPDGQSISGMEVLFDTLLITQDSESVLFYAVAGLYNLSNDVSFADMAGRKNGVLAKLNSLAESANPDTVKYASGTVDNWRKHHSGAWPPQ</sequence>
<evidence type="ECO:0000313" key="1">
    <source>
        <dbReference type="EMBL" id="CAD9420658.1"/>
    </source>
</evidence>
<proteinExistence type="predicted"/>